<evidence type="ECO:0000313" key="6">
    <source>
        <dbReference type="Proteomes" id="UP000587070"/>
    </source>
</evidence>
<feature type="modified residue" description="N6-(pyridoxal phosphate)lysine" evidence="3">
    <location>
        <position position="188"/>
    </location>
</feature>
<dbReference type="GO" id="GO:0008483">
    <property type="term" value="F:transaminase activity"/>
    <property type="evidence" value="ECO:0007669"/>
    <property type="project" value="TreeGrafter"/>
</dbReference>
<dbReference type="PANTHER" id="PTHR30244">
    <property type="entry name" value="TRANSAMINASE"/>
    <property type="match status" value="1"/>
</dbReference>
<keyword evidence="3 4" id="KW-0663">Pyridoxal phosphate</keyword>
<keyword evidence="6" id="KW-1185">Reference proteome</keyword>
<dbReference type="GO" id="GO:0030170">
    <property type="term" value="F:pyridoxal phosphate binding"/>
    <property type="evidence" value="ECO:0007669"/>
    <property type="project" value="TreeGrafter"/>
</dbReference>
<dbReference type="Proteomes" id="UP000587070">
    <property type="component" value="Unassembled WGS sequence"/>
</dbReference>
<organism evidence="5 6">
    <name type="scientific">Rhodocyclus tenuis</name>
    <name type="common">Rhodospirillum tenue</name>
    <dbReference type="NCBI Taxonomy" id="1066"/>
    <lineage>
        <taxon>Bacteria</taxon>
        <taxon>Pseudomonadati</taxon>
        <taxon>Pseudomonadota</taxon>
        <taxon>Betaproteobacteria</taxon>
        <taxon>Rhodocyclales</taxon>
        <taxon>Rhodocyclaceae</taxon>
        <taxon>Rhodocyclus</taxon>
    </lineage>
</organism>
<gene>
    <name evidence="5" type="ORF">GGD90_001020</name>
</gene>
<dbReference type="OrthoDB" id="9804264at2"/>
<comment type="similarity">
    <text evidence="1 4">Belongs to the DegT/DnrJ/EryC1 family.</text>
</comment>
<dbReference type="EMBL" id="JACIGE010000003">
    <property type="protein sequence ID" value="MBB4246657.1"/>
    <property type="molecule type" value="Genomic_DNA"/>
</dbReference>
<dbReference type="RefSeq" id="WP_153115180.1">
    <property type="nucleotide sequence ID" value="NZ_JACIGE010000003.1"/>
</dbReference>
<dbReference type="NCBIfam" id="TIGR03588">
    <property type="entry name" value="PseC"/>
    <property type="match status" value="1"/>
</dbReference>
<dbReference type="PANTHER" id="PTHR30244:SF34">
    <property type="entry name" value="DTDP-4-AMINO-4,6-DIDEOXYGALACTOSE TRANSAMINASE"/>
    <property type="match status" value="1"/>
</dbReference>
<reference evidence="5 6" key="1">
    <citation type="submission" date="2020-08" db="EMBL/GenBank/DDBJ databases">
        <title>Genome sequencing of Purple Non-Sulfur Bacteria from various extreme environments.</title>
        <authorList>
            <person name="Mayer M."/>
        </authorList>
    </citation>
    <scope>NUCLEOTIDE SEQUENCE [LARGE SCALE GENOMIC DNA]</scope>
    <source>
        <strain evidence="5 6">2761</strain>
    </source>
</reference>
<comment type="caution">
    <text evidence="5">The sequence shown here is derived from an EMBL/GenBank/DDBJ whole genome shotgun (WGS) entry which is preliminary data.</text>
</comment>
<dbReference type="Gene3D" id="3.90.1150.10">
    <property type="entry name" value="Aspartate Aminotransferase, domain 1"/>
    <property type="match status" value="1"/>
</dbReference>
<sequence length="394" mass="42284">MIPYGRQHISDDDIEAVVAVLRSDFLTQGPAVPQFEAAFAAGCGARHAVATCNATAALHLACLALGLGPGDRLWTSPNTFVASANCARYCGAEVDFVDIDPHTYNLSVPVLAAKLADARRDGRLPKIVVPVHFAGQPCDMAGIRALADEYGFAIIEDASHAVGARYRGKPVGGCDCSDITVFSFHPVKIITTGEGGMATTNDPRLAERMALLRSHGITRDPAQMEGAPDGAWSYEQIALGFNYRMTDLQAALGLSQLRRLDDYVARRTQLAQRYDAALRPLPVTCPRQAPDSASSWHLYVLRVGEAPGSPARATLFAALRAQGIGVNVHYIPVHTQPDYRRLGFRRGDFPEAERYYAHAISLPLFPTMSDADQEMVIAAVRAAIAGAASPSAPC</sequence>
<dbReference type="Pfam" id="PF01041">
    <property type="entry name" value="DegT_DnrJ_EryC1"/>
    <property type="match status" value="1"/>
</dbReference>
<feature type="active site" description="Proton acceptor" evidence="2">
    <location>
        <position position="188"/>
    </location>
</feature>
<dbReference type="InterPro" id="IPR020026">
    <property type="entry name" value="PseC"/>
</dbReference>
<accession>A0A840FX38</accession>
<evidence type="ECO:0000256" key="2">
    <source>
        <dbReference type="PIRSR" id="PIRSR000390-1"/>
    </source>
</evidence>
<dbReference type="Gene3D" id="3.40.640.10">
    <property type="entry name" value="Type I PLP-dependent aspartate aminotransferase-like (Major domain)"/>
    <property type="match status" value="1"/>
</dbReference>
<dbReference type="GO" id="GO:0000271">
    <property type="term" value="P:polysaccharide biosynthetic process"/>
    <property type="evidence" value="ECO:0007669"/>
    <property type="project" value="TreeGrafter"/>
</dbReference>
<dbReference type="InterPro" id="IPR000653">
    <property type="entry name" value="DegT/StrS_aminotransferase"/>
</dbReference>
<dbReference type="InterPro" id="IPR015421">
    <property type="entry name" value="PyrdxlP-dep_Trfase_major"/>
</dbReference>
<evidence type="ECO:0000256" key="3">
    <source>
        <dbReference type="PIRSR" id="PIRSR000390-2"/>
    </source>
</evidence>
<dbReference type="InterPro" id="IPR015424">
    <property type="entry name" value="PyrdxlP-dep_Trfase"/>
</dbReference>
<dbReference type="CDD" id="cd00616">
    <property type="entry name" value="AHBA_syn"/>
    <property type="match status" value="1"/>
</dbReference>
<evidence type="ECO:0000256" key="1">
    <source>
        <dbReference type="ARBA" id="ARBA00037999"/>
    </source>
</evidence>
<evidence type="ECO:0000256" key="4">
    <source>
        <dbReference type="RuleBase" id="RU004508"/>
    </source>
</evidence>
<dbReference type="AlphaFoldDB" id="A0A840FX38"/>
<proteinExistence type="inferred from homology"/>
<name>A0A840FX38_RHOTE</name>
<dbReference type="InterPro" id="IPR015422">
    <property type="entry name" value="PyrdxlP-dep_Trfase_small"/>
</dbReference>
<dbReference type="PIRSF" id="PIRSF000390">
    <property type="entry name" value="PLP_StrS"/>
    <property type="match status" value="1"/>
</dbReference>
<protein>
    <submittedName>
        <fullName evidence="5">UDP-4-amino-4, 6-dideoxy-N-acetyl-beta-L-altrosamine transaminase</fullName>
    </submittedName>
</protein>
<evidence type="ECO:0000313" key="5">
    <source>
        <dbReference type="EMBL" id="MBB4246657.1"/>
    </source>
</evidence>
<dbReference type="SUPFAM" id="SSF53383">
    <property type="entry name" value="PLP-dependent transferases"/>
    <property type="match status" value="1"/>
</dbReference>